<dbReference type="GO" id="GO:0005524">
    <property type="term" value="F:ATP binding"/>
    <property type="evidence" value="ECO:0007669"/>
    <property type="project" value="UniProtKB-KW"/>
</dbReference>
<dbReference type="Proteomes" id="UP000509448">
    <property type="component" value="Chromosome"/>
</dbReference>
<dbReference type="EMBL" id="AP018732">
    <property type="protein sequence ID" value="BBE42117.1"/>
    <property type="molecule type" value="Genomic_DNA"/>
</dbReference>
<dbReference type="PROSITE" id="PS50893">
    <property type="entry name" value="ABC_TRANSPORTER_2"/>
    <property type="match status" value="1"/>
</dbReference>
<dbReference type="SMART" id="SM00382">
    <property type="entry name" value="AAA"/>
    <property type="match status" value="1"/>
</dbReference>
<dbReference type="PANTHER" id="PTHR42939">
    <property type="entry name" value="ABC TRANSPORTER ATP-BINDING PROTEIN ALBC-RELATED"/>
    <property type="match status" value="1"/>
</dbReference>
<reference evidence="5 6" key="1">
    <citation type="journal article" date="2019" name="ISME J.">
        <title>Isolation and characterization of a thermophilic sulfur- and iron-reducing thaumarchaeote from a terrestrial acidic hot spring.</title>
        <authorList>
            <person name="Kato S."/>
            <person name="Itoh T."/>
            <person name="Yuki M."/>
            <person name="Nagamori M."/>
            <person name="Ohnishi M."/>
            <person name="Uematsu K."/>
            <person name="Suzuki K."/>
            <person name="Takashina T."/>
            <person name="Ohkuma M."/>
        </authorList>
    </citation>
    <scope>NUCLEOTIDE SEQUENCE [LARGE SCALE GENOMIC DNA]</scope>
    <source>
        <strain evidence="5 6">NAS-02</strain>
    </source>
</reference>
<dbReference type="InterPro" id="IPR051782">
    <property type="entry name" value="ABC_Transporter_VariousFunc"/>
</dbReference>
<evidence type="ECO:0000256" key="2">
    <source>
        <dbReference type="ARBA" id="ARBA00022741"/>
    </source>
</evidence>
<gene>
    <name evidence="5" type="ORF">NAS2_0728</name>
</gene>
<protein>
    <submittedName>
        <fullName evidence="5">ABC transporter, ATP-binding protein</fullName>
    </submittedName>
</protein>
<keyword evidence="1" id="KW-0813">Transport</keyword>
<keyword evidence="2" id="KW-0547">Nucleotide-binding</keyword>
<dbReference type="InterPro" id="IPR003439">
    <property type="entry name" value="ABC_transporter-like_ATP-bd"/>
</dbReference>
<evidence type="ECO:0000313" key="5">
    <source>
        <dbReference type="EMBL" id="BBE42117.1"/>
    </source>
</evidence>
<keyword evidence="3 5" id="KW-0067">ATP-binding</keyword>
<evidence type="ECO:0000313" key="6">
    <source>
        <dbReference type="Proteomes" id="UP000509448"/>
    </source>
</evidence>
<proteinExistence type="predicted"/>
<name>A0A4P2VDA0_9ARCH</name>
<evidence type="ECO:0000256" key="3">
    <source>
        <dbReference type="ARBA" id="ARBA00022840"/>
    </source>
</evidence>
<dbReference type="InterPro" id="IPR003593">
    <property type="entry name" value="AAA+_ATPase"/>
</dbReference>
<keyword evidence="6" id="KW-1185">Reference proteome</keyword>
<dbReference type="Pfam" id="PF00005">
    <property type="entry name" value="ABC_tran"/>
    <property type="match status" value="1"/>
</dbReference>
<dbReference type="InterPro" id="IPR027417">
    <property type="entry name" value="P-loop_NTPase"/>
</dbReference>
<accession>A0A4P2VDA0</accession>
<dbReference type="PROSITE" id="PS00211">
    <property type="entry name" value="ABC_TRANSPORTER_1"/>
    <property type="match status" value="1"/>
</dbReference>
<evidence type="ECO:0000256" key="1">
    <source>
        <dbReference type="ARBA" id="ARBA00022448"/>
    </source>
</evidence>
<sequence>MSNLRVRYGQKVAVDGISFQIMPGEIYGLLGPNGAGKSSTIKAIVNLVDYEGEVDLLGMGRPRGKLLNEIGAVLETPAVLESLTVKEFLELVASIRGVGGDRIDALVQAFGLGEYLGAYIATLSQGNRQKVAIASALMHRPRLLILDEPFNALDVKSARILKEVVQNHRRDGGAVLFSTHVMEIAERTCDRIGILNEGKLIMEGTTKSILEQARAGSLEEAFLRAIHAEEEIRELAEAL</sequence>
<dbReference type="PANTHER" id="PTHR42939:SF1">
    <property type="entry name" value="ABC TRANSPORTER ATP-BINDING PROTEIN ALBC-RELATED"/>
    <property type="match status" value="1"/>
</dbReference>
<dbReference type="InterPro" id="IPR017871">
    <property type="entry name" value="ABC_transporter-like_CS"/>
</dbReference>
<dbReference type="AlphaFoldDB" id="A0A4P2VDA0"/>
<dbReference type="SUPFAM" id="SSF52540">
    <property type="entry name" value="P-loop containing nucleoside triphosphate hydrolases"/>
    <property type="match status" value="1"/>
</dbReference>
<evidence type="ECO:0000259" key="4">
    <source>
        <dbReference type="PROSITE" id="PS50893"/>
    </source>
</evidence>
<dbReference type="Gene3D" id="3.40.50.300">
    <property type="entry name" value="P-loop containing nucleotide triphosphate hydrolases"/>
    <property type="match status" value="1"/>
</dbReference>
<dbReference type="CDD" id="cd03230">
    <property type="entry name" value="ABC_DR_subfamily_A"/>
    <property type="match status" value="1"/>
</dbReference>
<dbReference type="KEGG" id="ccai:NAS2_0728"/>
<feature type="domain" description="ABC transporter" evidence="4">
    <location>
        <begin position="4"/>
        <end position="222"/>
    </location>
</feature>
<dbReference type="GO" id="GO:0016887">
    <property type="term" value="F:ATP hydrolysis activity"/>
    <property type="evidence" value="ECO:0007669"/>
    <property type="project" value="InterPro"/>
</dbReference>
<organism evidence="5 6">
    <name type="scientific">Conexivisphaera calida</name>
    <dbReference type="NCBI Taxonomy" id="1874277"/>
    <lineage>
        <taxon>Archaea</taxon>
        <taxon>Nitrososphaerota</taxon>
        <taxon>Conexivisphaeria</taxon>
        <taxon>Conexivisphaerales</taxon>
        <taxon>Conexivisphaeraceae</taxon>
        <taxon>Conexivisphaera</taxon>
    </lineage>
</organism>